<dbReference type="EMBL" id="OY726395">
    <property type="protein sequence ID" value="CAJ1587198.1"/>
    <property type="molecule type" value="Genomic_DNA"/>
</dbReference>
<dbReference type="SMART" id="SM00895">
    <property type="entry name" value="FCD"/>
    <property type="match status" value="1"/>
</dbReference>
<dbReference type="SUPFAM" id="SSF48008">
    <property type="entry name" value="GntR ligand-binding domain-like"/>
    <property type="match status" value="1"/>
</dbReference>
<dbReference type="Gene3D" id="1.20.120.530">
    <property type="entry name" value="GntR ligand-binding domain-like"/>
    <property type="match status" value="1"/>
</dbReference>
<name>A0ABN9PC79_9MYCO</name>
<dbReference type="InterPro" id="IPR008920">
    <property type="entry name" value="TF_FadR/GntR_C"/>
</dbReference>
<accession>A0ABN9PC79</accession>
<dbReference type="PANTHER" id="PTHR43537:SF5">
    <property type="entry name" value="UXU OPERON TRANSCRIPTIONAL REGULATOR"/>
    <property type="match status" value="1"/>
</dbReference>
<dbReference type="SMART" id="SM00345">
    <property type="entry name" value="HTH_GNTR"/>
    <property type="match status" value="1"/>
</dbReference>
<dbReference type="Pfam" id="PF00392">
    <property type="entry name" value="GntR"/>
    <property type="match status" value="1"/>
</dbReference>
<dbReference type="Gene3D" id="1.10.10.10">
    <property type="entry name" value="Winged helix-like DNA-binding domain superfamily/Winged helix DNA-binding domain"/>
    <property type="match status" value="1"/>
</dbReference>
<evidence type="ECO:0000256" key="3">
    <source>
        <dbReference type="ARBA" id="ARBA00023163"/>
    </source>
</evidence>
<protein>
    <submittedName>
        <fullName evidence="5">GntR family transcriptional regulator</fullName>
    </submittedName>
</protein>
<evidence type="ECO:0000256" key="2">
    <source>
        <dbReference type="ARBA" id="ARBA00023125"/>
    </source>
</evidence>
<dbReference type="InterPro" id="IPR011711">
    <property type="entry name" value="GntR_C"/>
</dbReference>
<dbReference type="PANTHER" id="PTHR43537">
    <property type="entry name" value="TRANSCRIPTIONAL REGULATOR, GNTR FAMILY"/>
    <property type="match status" value="1"/>
</dbReference>
<reference evidence="5 6" key="1">
    <citation type="submission" date="2023-08" db="EMBL/GenBank/DDBJ databases">
        <authorList>
            <person name="Folkvardsen B D."/>
            <person name="Norman A."/>
        </authorList>
    </citation>
    <scope>NUCLEOTIDE SEQUENCE [LARGE SCALE GENOMIC DNA]</scope>
    <source>
        <strain evidence="5 6">Mu0050</strain>
    </source>
</reference>
<dbReference type="PROSITE" id="PS50949">
    <property type="entry name" value="HTH_GNTR"/>
    <property type="match status" value="1"/>
</dbReference>
<evidence type="ECO:0000256" key="1">
    <source>
        <dbReference type="ARBA" id="ARBA00023015"/>
    </source>
</evidence>
<evidence type="ECO:0000313" key="6">
    <source>
        <dbReference type="Proteomes" id="UP001190466"/>
    </source>
</evidence>
<dbReference type="Pfam" id="PF07729">
    <property type="entry name" value="FCD"/>
    <property type="match status" value="1"/>
</dbReference>
<dbReference type="InterPro" id="IPR000524">
    <property type="entry name" value="Tscrpt_reg_HTH_GntR"/>
</dbReference>
<sequence length="222" mass="24311">MAMAMDISGTVRERAARELRDRILTGAMAAGTRVDLDSITEEFATSRTPVREALLELSFEGLVKIAPRSGITVVGVNVGDVMDSFTILGVLTGQAAAWAAERITADELAELRSLAADVASRSGDDSIGEANWRFHQEIHRAAHSPRLLTQIRQAVRVVPSNFLTLFPEHENHSLDEHEELLDALTDKDAERARVIAERHVLEAGRSLAGWLEQRAASRPADQ</sequence>
<gene>
    <name evidence="5" type="ORF">MU0050_004666</name>
</gene>
<evidence type="ECO:0000259" key="4">
    <source>
        <dbReference type="PROSITE" id="PS50949"/>
    </source>
</evidence>
<feature type="domain" description="HTH gntR-type" evidence="4">
    <location>
        <begin position="9"/>
        <end position="76"/>
    </location>
</feature>
<dbReference type="InterPro" id="IPR036388">
    <property type="entry name" value="WH-like_DNA-bd_sf"/>
</dbReference>
<dbReference type="SUPFAM" id="SSF46785">
    <property type="entry name" value="Winged helix' DNA-binding domain"/>
    <property type="match status" value="1"/>
</dbReference>
<proteinExistence type="predicted"/>
<dbReference type="Proteomes" id="UP001190466">
    <property type="component" value="Chromosome"/>
</dbReference>
<keyword evidence="1" id="KW-0805">Transcription regulation</keyword>
<dbReference type="InterPro" id="IPR036390">
    <property type="entry name" value="WH_DNA-bd_sf"/>
</dbReference>
<keyword evidence="3" id="KW-0804">Transcription</keyword>
<keyword evidence="6" id="KW-1185">Reference proteome</keyword>
<keyword evidence="2" id="KW-0238">DNA-binding</keyword>
<organism evidence="5 6">
    <name type="scientific">[Mycobacterium] wendilense</name>
    <dbReference type="NCBI Taxonomy" id="3064284"/>
    <lineage>
        <taxon>Bacteria</taxon>
        <taxon>Bacillati</taxon>
        <taxon>Actinomycetota</taxon>
        <taxon>Actinomycetes</taxon>
        <taxon>Mycobacteriales</taxon>
        <taxon>Mycobacteriaceae</taxon>
        <taxon>Mycolicibacter</taxon>
    </lineage>
</organism>
<evidence type="ECO:0000313" key="5">
    <source>
        <dbReference type="EMBL" id="CAJ1587198.1"/>
    </source>
</evidence>